<feature type="signal peptide" evidence="1">
    <location>
        <begin position="1"/>
        <end position="29"/>
    </location>
</feature>
<feature type="domain" description="PKD/Chitinase" evidence="2">
    <location>
        <begin position="633"/>
        <end position="711"/>
    </location>
</feature>
<evidence type="ECO:0000256" key="1">
    <source>
        <dbReference type="SAM" id="SignalP"/>
    </source>
</evidence>
<feature type="domain" description="PKD/Chitinase" evidence="2">
    <location>
        <begin position="357"/>
        <end position="447"/>
    </location>
</feature>
<dbReference type="InterPro" id="IPR022409">
    <property type="entry name" value="PKD/Chitinase_dom"/>
</dbReference>
<feature type="chain" id="PRO_5045505817" evidence="1">
    <location>
        <begin position="30"/>
        <end position="1561"/>
    </location>
</feature>
<name>A0ABY9XSL9_9FLAO</name>
<dbReference type="Pfam" id="PF19081">
    <property type="entry name" value="Ig_7"/>
    <property type="match status" value="1"/>
</dbReference>
<evidence type="ECO:0000259" key="2">
    <source>
        <dbReference type="SMART" id="SM00089"/>
    </source>
</evidence>
<dbReference type="SMART" id="SM00089">
    <property type="entry name" value="PKD"/>
    <property type="match status" value="4"/>
</dbReference>
<sequence>MKTKSLFRYALKYATFCFVFFWTLLSVNAQCPAVTNSNPIILDASGYTFADLSDDYVTEVGTNGIVWYTDPTGGTIISSTQLLDEGTYYVDDSSGSCGSRTSINVTFQVPPSNQNLDGIFCSNENPDIQIYIDEVLQFDIPSGGSVEIYNDQALTDLAISTDLLSGFYTYYIIFVDEFGNKSQIEDGETIVVESPSDPTPPTTQEFCADTSPTVGDLNPGTASLNFNWYASIDVNGNPSGAPLSSLNSLTNGTYYIQTNNGCKSNTIPVTVTIDTPRNAGTSESLPYCENDIPTADFNLFDILGGTKDLNGTWSGDLITSNGDSGTVNIATLAVGTYINTYTVFSTGICPNATSSVTITIAPAPESGTANTPVEFCLEAITTGQTYNLFDLLTGEDQTGTWSDDDSTSALSGNTVTLDGLSEGTYNFTYNVDAIGSCDDVDVTVQIIINPQPNSGTPSPALFCENDLTANSPLDLFGQLTGNDSGGTWNDDSTTGLLTGSDVDITGLAVGLYNFTYSITNGFGCTNSSTVVVTIAPAPESGTVNTPEEFCLADITTGQTYNLFDLLTDEDQTGTWSDDDSTSALSGNTVTLDGLSAGTYNFTYNVDAIGSCDDVDVTVQIIIHPQPNSGTPSPALFCENDLVSNSPIDLYDHLTGNDVGGTWNDDSTTGLLTGSDVDITGLAVGSYNFTYTITNGFGCTNSSTVVVTIAPAPESGTVNTPEEFCLEAITTGQTYNLFDLLTDEDQTGTWSDDDNTSALSGNTVTLDGLSAGTYNFTYNVDAIGSCDDVDVTVQIIIHPQPNSGTPSPALFCENDLVSNSPIDLYDHLTGNDVGGTWNDDSTTGLLTGSEVDITGLSVGSYNFTYTITNGFGCTNSSTVVVTIAPAPESGTLNTPEEFCLEAITTGQTYNLFDLLTDEDQTGTWSDDDSTSALSGNTVTLDGLSAGTYNFTYNVDAIGSCDDVDVTVQIIINDTPEPTADTPQEFCDTATVGDLVATGTSIQWYNVATGGTPLAATDALVDGNIYYATQTDATTGCESSMRTAVTAIIYQSPNAGDPNSTGIVACNNGTINLNSGLDGTQDLGGIWYEGSDNTGIVVANPTAYDVTRFTANTYQFTYYVVASSPCVDDSETITVTIEAPLDAGTNNTLDVCSNNGTTDLFSLIGSAETGGTWSPAMASTTGVFDPLVDASGTYTYSLTNACGTFSSQVDVTVTQAPNAGSDNTALICVIDGVTDLFSFLGASAQTGGTWSPALTSGTGEFNPNIDAQGIYTYIVAATSPCSSDSMAQITVTVSDTSAPVVLEANPEFCLVDNPVVSDLNSALRFTGTVNWYEDDALTISANPTDNLVDGEDYYATQTNSDGCESSTNIQVTVTINNTPTPTLVDATKAYCLNDNPQPSISDLTLNITEYDSNTNNIVWYDAESNGNIIGSSTILSNLTSYYAVLVDANTGCESSVRLEVTPDITSCGKLVLPDGFSPNNDGVNDSFDYNNLDILYPNFEIEIFNRYGNVVYKGNASTPRFNGKSNQSRSIGNGDLPVGVYYYIFKFNDNTNKPEQGRLYLSR</sequence>
<dbReference type="InterPro" id="IPR044023">
    <property type="entry name" value="Ig_7"/>
</dbReference>
<evidence type="ECO:0000313" key="4">
    <source>
        <dbReference type="Proteomes" id="UP001302806"/>
    </source>
</evidence>
<feature type="domain" description="PKD/Chitinase" evidence="2">
    <location>
        <begin position="464"/>
        <end position="537"/>
    </location>
</feature>
<organism evidence="3 4">
    <name type="scientific">Thalassobellus suaedae</name>
    <dbReference type="NCBI Taxonomy" id="3074124"/>
    <lineage>
        <taxon>Bacteria</taxon>
        <taxon>Pseudomonadati</taxon>
        <taxon>Bacteroidota</taxon>
        <taxon>Flavobacteriia</taxon>
        <taxon>Flavobacteriales</taxon>
        <taxon>Flavobacteriaceae</taxon>
        <taxon>Thalassobellus</taxon>
    </lineage>
</organism>
<feature type="domain" description="PKD/Chitinase" evidence="2">
    <location>
        <begin position="807"/>
        <end position="885"/>
    </location>
</feature>
<dbReference type="EMBL" id="CP134537">
    <property type="protein sequence ID" value="WNH08934.1"/>
    <property type="molecule type" value="Genomic_DNA"/>
</dbReference>
<reference evidence="3 4" key="1">
    <citation type="submission" date="2023-09" db="EMBL/GenBank/DDBJ databases">
        <title>Thalassobella suaedae gen. nov., sp. nov., a marine bacterium of the family Flavobacteriaceae isolated from a halophyte Suaeda japonica.</title>
        <authorList>
            <person name="Lee S.Y."/>
            <person name="Hwang C.Y."/>
        </authorList>
    </citation>
    <scope>NUCLEOTIDE SEQUENCE [LARGE SCALE GENOMIC DNA]</scope>
    <source>
        <strain evidence="3 4">HL-DH14</strain>
    </source>
</reference>
<dbReference type="Proteomes" id="UP001302806">
    <property type="component" value="Chromosome"/>
</dbReference>
<dbReference type="NCBIfam" id="TIGR04131">
    <property type="entry name" value="Bac_Flav_CTERM"/>
    <property type="match status" value="1"/>
</dbReference>
<gene>
    <name evidence="3" type="ORF">RHP51_18110</name>
</gene>
<accession>A0ABY9XSL9</accession>
<proteinExistence type="predicted"/>
<dbReference type="InterPro" id="IPR026341">
    <property type="entry name" value="T9SS_type_B"/>
</dbReference>
<keyword evidence="1" id="KW-0732">Signal</keyword>
<dbReference type="Pfam" id="PF13585">
    <property type="entry name" value="CHU_C"/>
    <property type="match status" value="1"/>
</dbReference>
<evidence type="ECO:0000313" key="3">
    <source>
        <dbReference type="EMBL" id="WNH08934.1"/>
    </source>
</evidence>
<protein>
    <submittedName>
        <fullName evidence="3">Gliding motility-associated C-terminal domain-containing protein</fullName>
    </submittedName>
</protein>
<dbReference type="RefSeq" id="WP_415865490.1">
    <property type="nucleotide sequence ID" value="NZ_CP134537.1"/>
</dbReference>